<dbReference type="Proteomes" id="UP000647860">
    <property type="component" value="Unassembled WGS sequence"/>
</dbReference>
<keyword evidence="3" id="KW-1185">Reference proteome</keyword>
<evidence type="ECO:0000313" key="2">
    <source>
        <dbReference type="EMBL" id="GIJ14175.1"/>
    </source>
</evidence>
<evidence type="ECO:0000313" key="3">
    <source>
        <dbReference type="Proteomes" id="UP000647860"/>
    </source>
</evidence>
<proteinExistence type="predicted"/>
<feature type="region of interest" description="Disordered" evidence="1">
    <location>
        <begin position="45"/>
        <end position="114"/>
    </location>
</feature>
<reference evidence="2 3" key="1">
    <citation type="submission" date="2021-01" db="EMBL/GenBank/DDBJ databases">
        <title>Whole genome shotgun sequence of Verrucosispora gifhornensis NBRC 16317.</title>
        <authorList>
            <person name="Komaki H."/>
            <person name="Tamura T."/>
        </authorList>
    </citation>
    <scope>NUCLEOTIDE SEQUENCE [LARGE SCALE GENOMIC DNA]</scope>
    <source>
        <strain evidence="2 3">NBRC 16317</strain>
    </source>
</reference>
<evidence type="ECO:0000256" key="1">
    <source>
        <dbReference type="SAM" id="MobiDB-lite"/>
    </source>
</evidence>
<organism evidence="2 3">
    <name type="scientific">Micromonospora gifhornensis</name>
    <dbReference type="NCBI Taxonomy" id="84594"/>
    <lineage>
        <taxon>Bacteria</taxon>
        <taxon>Bacillati</taxon>
        <taxon>Actinomycetota</taxon>
        <taxon>Actinomycetes</taxon>
        <taxon>Micromonosporales</taxon>
        <taxon>Micromonosporaceae</taxon>
        <taxon>Micromonospora</taxon>
    </lineage>
</organism>
<feature type="region of interest" description="Disordered" evidence="1">
    <location>
        <begin position="1"/>
        <end position="25"/>
    </location>
</feature>
<sequence length="114" mass="12241">MKTRRRSALSIHRPAGNASAANGKAYASTTQVVADAETFISAATDGSTNAAMLDSDARQGWPSRTSPPPPTGSGQRGPVRWWGRCRSLPRPADQARPPGERSNRIEDGHDPHIR</sequence>
<dbReference type="EMBL" id="BOPA01000008">
    <property type="protein sequence ID" value="GIJ14175.1"/>
    <property type="molecule type" value="Genomic_DNA"/>
</dbReference>
<protein>
    <submittedName>
        <fullName evidence="2">Uncharacterized protein</fullName>
    </submittedName>
</protein>
<feature type="compositionally biased region" description="Basic and acidic residues" evidence="1">
    <location>
        <begin position="98"/>
        <end position="114"/>
    </location>
</feature>
<name>A0ABQ4I8G1_9ACTN</name>
<accession>A0ABQ4I8G1</accession>
<gene>
    <name evidence="2" type="ORF">Vgi01_08590</name>
</gene>
<comment type="caution">
    <text evidence="2">The sequence shown here is derived from an EMBL/GenBank/DDBJ whole genome shotgun (WGS) entry which is preliminary data.</text>
</comment>